<feature type="compositionally biased region" description="Polar residues" evidence="1">
    <location>
        <begin position="425"/>
        <end position="436"/>
    </location>
</feature>
<feature type="compositionally biased region" description="Polar residues" evidence="1">
    <location>
        <begin position="393"/>
        <end position="411"/>
    </location>
</feature>
<reference evidence="3" key="2">
    <citation type="submission" date="2023-11" db="UniProtKB">
        <authorList>
            <consortium name="WormBaseParasite"/>
        </authorList>
    </citation>
    <scope>IDENTIFICATION</scope>
</reference>
<name>A0AA85F110_9TREM</name>
<feature type="compositionally biased region" description="Polar residues" evidence="1">
    <location>
        <begin position="324"/>
        <end position="346"/>
    </location>
</feature>
<evidence type="ECO:0000256" key="1">
    <source>
        <dbReference type="SAM" id="MobiDB-lite"/>
    </source>
</evidence>
<feature type="region of interest" description="Disordered" evidence="1">
    <location>
        <begin position="320"/>
        <end position="436"/>
    </location>
</feature>
<accession>A0AA85F110</accession>
<evidence type="ECO:0000313" key="3">
    <source>
        <dbReference type="WBParaSite" id="SRDH1_32570.1"/>
    </source>
</evidence>
<organism evidence="2 3">
    <name type="scientific">Schistosoma rodhaini</name>
    <dbReference type="NCBI Taxonomy" id="6188"/>
    <lineage>
        <taxon>Eukaryota</taxon>
        <taxon>Metazoa</taxon>
        <taxon>Spiralia</taxon>
        <taxon>Lophotrochozoa</taxon>
        <taxon>Platyhelminthes</taxon>
        <taxon>Trematoda</taxon>
        <taxon>Digenea</taxon>
        <taxon>Strigeidida</taxon>
        <taxon>Schistosomatoidea</taxon>
        <taxon>Schistosomatidae</taxon>
        <taxon>Schistosoma</taxon>
    </lineage>
</organism>
<protein>
    <submittedName>
        <fullName evidence="3">Uncharacterized protein</fullName>
    </submittedName>
</protein>
<feature type="region of interest" description="Disordered" evidence="1">
    <location>
        <begin position="535"/>
        <end position="554"/>
    </location>
</feature>
<dbReference type="WBParaSite" id="SRDH1_32570.1">
    <property type="protein sequence ID" value="SRDH1_32570.1"/>
    <property type="gene ID" value="SRDH1_32570"/>
</dbReference>
<proteinExistence type="predicted"/>
<reference evidence="2" key="1">
    <citation type="submission" date="2022-06" db="EMBL/GenBank/DDBJ databases">
        <authorList>
            <person name="Berger JAMES D."/>
            <person name="Berger JAMES D."/>
        </authorList>
    </citation>
    <scope>NUCLEOTIDE SEQUENCE [LARGE SCALE GENOMIC DNA]</scope>
</reference>
<keyword evidence="2" id="KW-1185">Reference proteome</keyword>
<feature type="region of interest" description="Disordered" evidence="1">
    <location>
        <begin position="1"/>
        <end position="42"/>
    </location>
</feature>
<feature type="compositionally biased region" description="Polar residues" evidence="1">
    <location>
        <begin position="535"/>
        <end position="551"/>
    </location>
</feature>
<dbReference type="AlphaFoldDB" id="A0AA85F110"/>
<dbReference type="Proteomes" id="UP000050792">
    <property type="component" value="Unassembled WGS sequence"/>
</dbReference>
<sequence>MSRSSKKHIISPDAHSTCKRSKSTTHANNVKLSKHTDQSASYSDLPTATLDVHHVLGHDLSLPCISLVDINKSNHLPPTPTSFDSPHITRCERYLDSAVDPIHTINPQSVILCNGQQSAHKPTYSSQPNNVDLDYSPKHIPYPPTKYAQDDHPVDSCNKCLCNQMNHNNVDIDSNNLTSDSSKSSQIKSSLTQTIQDLLPYKYLISVPENPDLEIIKNTEKIIDLISAEVLKRLQCMHNVIAYNVPDSTNLKLAKNTLLQECGLSQSWCVARRLRKTQTKASCPILFQFGSIIEANHLLKSQSLLRRIPTFKKVRITHDKTAIQRRNSNEVQNNQPSLRGSGSYNVGHSAIPKTPYPTPPKNGGTPHTATSPKNKTRHQAAVTIHPKPKHSTTTKCPPTYASTVSKHSSCGSDEKPKPKPHIDRSNSYNHPNTVMRNNTKFSLNTHKYSRSLNTQHAPTHSSRMHYNKHNELAVPPYPNVRLRPTKTTLTHDANKPYSLKHAGYRNQHSPHNRNTIPGNNVRQSCNNYLKHTTPLTTRNRSRTPHCTQDNHNVGLLGDPPIDSKYYQNQTTFYNSLISPNLAHTPPHPFLSLSPSTVLLWGLQMLRATIPLF</sequence>
<evidence type="ECO:0000313" key="2">
    <source>
        <dbReference type="Proteomes" id="UP000050792"/>
    </source>
</evidence>
<feature type="compositionally biased region" description="Basic and acidic residues" evidence="1">
    <location>
        <begin position="412"/>
        <end position="424"/>
    </location>
</feature>